<dbReference type="InterPro" id="IPR036812">
    <property type="entry name" value="NAD(P)_OxRdtase_dom_sf"/>
</dbReference>
<dbReference type="GO" id="GO:0005829">
    <property type="term" value="C:cytosol"/>
    <property type="evidence" value="ECO:0007669"/>
    <property type="project" value="TreeGrafter"/>
</dbReference>
<proteinExistence type="predicted"/>
<protein>
    <submittedName>
        <fullName evidence="2">Predicted oxidoreductase</fullName>
    </submittedName>
</protein>
<dbReference type="InterPro" id="IPR023210">
    <property type="entry name" value="NADP_OxRdtase_dom"/>
</dbReference>
<evidence type="ECO:0000313" key="2">
    <source>
        <dbReference type="EMBL" id="SDQ82724.1"/>
    </source>
</evidence>
<dbReference type="OrthoDB" id="9768793at2"/>
<dbReference type="Proteomes" id="UP000181917">
    <property type="component" value="Unassembled WGS sequence"/>
</dbReference>
<reference evidence="2 3" key="1">
    <citation type="submission" date="2016-10" db="EMBL/GenBank/DDBJ databases">
        <authorList>
            <person name="de Groot N.N."/>
        </authorList>
    </citation>
    <scope>NUCLEOTIDE SEQUENCE [LARGE SCALE GENOMIC DNA]</scope>
    <source>
        <strain evidence="2 3">DSM 20117</strain>
    </source>
</reference>
<dbReference type="PANTHER" id="PTHR43364">
    <property type="entry name" value="NADH-SPECIFIC METHYLGLYOXAL REDUCTASE-RELATED"/>
    <property type="match status" value="1"/>
</dbReference>
<evidence type="ECO:0000259" key="1">
    <source>
        <dbReference type="Pfam" id="PF00248"/>
    </source>
</evidence>
<dbReference type="RefSeq" id="WP_074700915.1">
    <property type="nucleotide sequence ID" value="NZ_CP018863.1"/>
</dbReference>
<keyword evidence="3" id="KW-1185">Reference proteome</keyword>
<dbReference type="EMBL" id="FNKH01000002">
    <property type="protein sequence ID" value="SDQ82724.1"/>
    <property type="molecule type" value="Genomic_DNA"/>
</dbReference>
<dbReference type="SUPFAM" id="SSF51430">
    <property type="entry name" value="NAD(P)-linked oxidoreductase"/>
    <property type="match status" value="1"/>
</dbReference>
<evidence type="ECO:0000313" key="3">
    <source>
        <dbReference type="Proteomes" id="UP000181917"/>
    </source>
</evidence>
<dbReference type="AlphaFoldDB" id="A0A1H1E1W7"/>
<dbReference type="Gene3D" id="3.20.20.100">
    <property type="entry name" value="NADP-dependent oxidoreductase domain"/>
    <property type="match status" value="1"/>
</dbReference>
<accession>A0A1H1E1W7</accession>
<organism evidence="2 3">
    <name type="scientific">Crystallibacter crystallopoietes</name>
    <dbReference type="NCBI Taxonomy" id="37928"/>
    <lineage>
        <taxon>Bacteria</taxon>
        <taxon>Bacillati</taxon>
        <taxon>Actinomycetota</taxon>
        <taxon>Actinomycetes</taxon>
        <taxon>Micrococcales</taxon>
        <taxon>Micrococcaceae</taxon>
        <taxon>Crystallibacter</taxon>
    </lineage>
</organism>
<dbReference type="Pfam" id="PF00248">
    <property type="entry name" value="Aldo_ket_red"/>
    <property type="match status" value="1"/>
</dbReference>
<gene>
    <name evidence="2" type="ORF">SAMN04489742_2724</name>
</gene>
<dbReference type="PANTHER" id="PTHR43364:SF1">
    <property type="entry name" value="OXIDOREDUCTASE YDHF"/>
    <property type="match status" value="1"/>
</dbReference>
<sequence>MNDAGSRLIFGCMGLGGGWGSGPLEASDIAAANSAVDAALEAGITVFDHADIYAHGKAEEAFGRVLTGRPELRDRIQLQTKCGIRLPAASRIGQYDSSRETVIARVEESLERLGTDRIDVLLIHRPDPLAHPEEIASAFQQLQDDGKVLRLGVSNMSAGQMRWLQSALSDALAANQLEMSLHRSGWLESGVLVNHTEAAEIGFPHGTLEYCQANDVELQAWGALAQGRYSGASGTAETGPDAATAALVTEIAEEKECSPEAVVLGWLMRHPARIRPVVGTSNPKRIRACAEAERIAAAMTRDEWYSLWVAARGRALP</sequence>
<name>A0A1H1E1W7_9MICC</name>
<dbReference type="InterPro" id="IPR050523">
    <property type="entry name" value="AKR_Detox_Biosynth"/>
</dbReference>
<feature type="domain" description="NADP-dependent oxidoreductase" evidence="1">
    <location>
        <begin position="7"/>
        <end position="293"/>
    </location>
</feature>
<dbReference type="KEGG" id="acry:AC20117_03825"/>
<dbReference type="STRING" id="37928.SAMN04489742_2724"/>